<dbReference type="RefSeq" id="WP_256181571.1">
    <property type="nucleotide sequence ID" value="NZ_JANFYT010000006.1"/>
</dbReference>
<dbReference type="PROSITE" id="PS50943">
    <property type="entry name" value="HTH_CROC1"/>
    <property type="match status" value="1"/>
</dbReference>
<keyword evidence="4" id="KW-1185">Reference proteome</keyword>
<dbReference type="InterPro" id="IPR010982">
    <property type="entry name" value="Lambda_DNA-bd_dom_sf"/>
</dbReference>
<evidence type="ECO:0000313" key="3">
    <source>
        <dbReference type="EMBL" id="MCQ4813545.1"/>
    </source>
</evidence>
<dbReference type="PANTHER" id="PTHR46558">
    <property type="entry name" value="TRACRIPTIONAL REGULATORY PROTEIN-RELATED-RELATED"/>
    <property type="match status" value="1"/>
</dbReference>
<dbReference type="Gene3D" id="1.10.260.40">
    <property type="entry name" value="lambda repressor-like DNA-binding domains"/>
    <property type="match status" value="1"/>
</dbReference>
<dbReference type="PANTHER" id="PTHR46558:SF4">
    <property type="entry name" value="DNA-BIDING PHAGE PROTEIN"/>
    <property type="match status" value="1"/>
</dbReference>
<dbReference type="AlphaFoldDB" id="A0AAW5JYC1"/>
<sequence length="165" mass="18194">MKIKGEALKQFRESAGITQSQLSEYVGVDKNTISRWETGNRGVKDDNCRKLANALNITVAQLMGLPEHPPTDTQSMEAGIDIGLQEIKRYGSLDSIIQAPGRCNRSPSLVSRLVQIRDEIKDAYGKTDQHDRSIIKATLSALEADIVAIENTEKEHAAETTQKMA</sequence>
<dbReference type="SMART" id="SM00530">
    <property type="entry name" value="HTH_XRE"/>
    <property type="match status" value="1"/>
</dbReference>
<protein>
    <submittedName>
        <fullName evidence="3">Helix-turn-helix domain-containing protein</fullName>
    </submittedName>
</protein>
<gene>
    <name evidence="3" type="ORF">NE630_03785</name>
</gene>
<dbReference type="InterPro" id="IPR001387">
    <property type="entry name" value="Cro/C1-type_HTH"/>
</dbReference>
<accession>A0AAW5JYC1</accession>
<keyword evidence="1" id="KW-0238">DNA-binding</keyword>
<feature type="domain" description="HTH cro/C1-type" evidence="2">
    <location>
        <begin position="8"/>
        <end position="62"/>
    </location>
</feature>
<dbReference type="SUPFAM" id="SSF47413">
    <property type="entry name" value="lambda repressor-like DNA-binding domains"/>
    <property type="match status" value="1"/>
</dbReference>
<dbReference type="CDD" id="cd00093">
    <property type="entry name" value="HTH_XRE"/>
    <property type="match status" value="1"/>
</dbReference>
<evidence type="ECO:0000259" key="2">
    <source>
        <dbReference type="PROSITE" id="PS50943"/>
    </source>
</evidence>
<proteinExistence type="predicted"/>
<reference evidence="3 4" key="1">
    <citation type="submission" date="2022-06" db="EMBL/GenBank/DDBJ databases">
        <title>Isolation of gut microbiota from human fecal samples.</title>
        <authorList>
            <person name="Pamer E.G."/>
            <person name="Barat B."/>
            <person name="Waligurski E."/>
            <person name="Medina S."/>
            <person name="Paddock L."/>
            <person name="Mostad J."/>
        </authorList>
    </citation>
    <scope>NUCLEOTIDE SEQUENCE [LARGE SCALE GENOMIC DNA]</scope>
    <source>
        <strain evidence="3 4">DFI.9.90</strain>
    </source>
</reference>
<organism evidence="3 4">
    <name type="scientific">Cloacibacillus evryensis</name>
    <dbReference type="NCBI Taxonomy" id="508460"/>
    <lineage>
        <taxon>Bacteria</taxon>
        <taxon>Thermotogati</taxon>
        <taxon>Synergistota</taxon>
        <taxon>Synergistia</taxon>
        <taxon>Synergistales</taxon>
        <taxon>Synergistaceae</taxon>
        <taxon>Cloacibacillus</taxon>
    </lineage>
</organism>
<dbReference type="Proteomes" id="UP001205919">
    <property type="component" value="Unassembled WGS sequence"/>
</dbReference>
<dbReference type="GO" id="GO:0003677">
    <property type="term" value="F:DNA binding"/>
    <property type="evidence" value="ECO:0007669"/>
    <property type="project" value="UniProtKB-KW"/>
</dbReference>
<comment type="caution">
    <text evidence="3">The sequence shown here is derived from an EMBL/GenBank/DDBJ whole genome shotgun (WGS) entry which is preliminary data.</text>
</comment>
<name>A0AAW5JYC1_9BACT</name>
<dbReference type="Pfam" id="PF01381">
    <property type="entry name" value="HTH_3"/>
    <property type="match status" value="1"/>
</dbReference>
<dbReference type="EMBL" id="JANFYT010000006">
    <property type="protein sequence ID" value="MCQ4813545.1"/>
    <property type="molecule type" value="Genomic_DNA"/>
</dbReference>
<evidence type="ECO:0000313" key="4">
    <source>
        <dbReference type="Proteomes" id="UP001205919"/>
    </source>
</evidence>
<evidence type="ECO:0000256" key="1">
    <source>
        <dbReference type="ARBA" id="ARBA00023125"/>
    </source>
</evidence>